<dbReference type="InterPro" id="IPR019416">
    <property type="entry name" value="NCBP3"/>
</dbReference>
<reference evidence="4 5" key="1">
    <citation type="submission" date="2021-08" db="EMBL/GenBank/DDBJ databases">
        <title>Draft Genome Sequence of Phanerochaete sordida strain YK-624.</title>
        <authorList>
            <person name="Mori T."/>
            <person name="Dohra H."/>
            <person name="Suzuki T."/>
            <person name="Kawagishi H."/>
            <person name="Hirai H."/>
        </authorList>
    </citation>
    <scope>NUCLEOTIDE SEQUENCE [LARGE SCALE GENOMIC DNA]</scope>
    <source>
        <strain evidence="4 5">YK-624</strain>
    </source>
</reference>
<dbReference type="PANTHER" id="PTHR16291:SF0">
    <property type="entry name" value="NUCLEAR CAP-BINDING PROTEIN SUBUNIT 3"/>
    <property type="match status" value="1"/>
</dbReference>
<feature type="domain" description="Chromatin target of PRMT1 protein C-terminal" evidence="3">
    <location>
        <begin position="310"/>
        <end position="359"/>
    </location>
</feature>
<protein>
    <submittedName>
        <fullName evidence="4">Nuclear cap-binding protein subunit 3 domain-containing protein</fullName>
    </submittedName>
</protein>
<comment type="caution">
    <text evidence="4">The sequence shown here is derived from an EMBL/GenBank/DDBJ whole genome shotgun (WGS) entry which is preliminary data.</text>
</comment>
<name>A0A9P3FX58_9APHY</name>
<dbReference type="GO" id="GO:0005634">
    <property type="term" value="C:nucleus"/>
    <property type="evidence" value="ECO:0007669"/>
    <property type="project" value="TreeGrafter"/>
</dbReference>
<evidence type="ECO:0000259" key="3">
    <source>
        <dbReference type="Pfam" id="PF13865"/>
    </source>
</evidence>
<dbReference type="PANTHER" id="PTHR16291">
    <property type="entry name" value="NUCLEAR CAP-BINDING PROTEIN SUBUNIT 3"/>
    <property type="match status" value="1"/>
</dbReference>
<dbReference type="EMBL" id="BPQB01000001">
    <property type="protein sequence ID" value="GJE84742.1"/>
    <property type="molecule type" value="Genomic_DNA"/>
</dbReference>
<dbReference type="OrthoDB" id="422106at2759"/>
<dbReference type="GO" id="GO:0003729">
    <property type="term" value="F:mRNA binding"/>
    <property type="evidence" value="ECO:0007669"/>
    <property type="project" value="InterPro"/>
</dbReference>
<feature type="compositionally biased region" description="Acidic residues" evidence="2">
    <location>
        <begin position="73"/>
        <end position="85"/>
    </location>
</feature>
<sequence>MDILDEDTFADVPDTAGLSYDDTTAYEDLPPPPAAEQTDTDAGQPSLAGRIGQTKVYLISDSLAKTGKRKYEEDEEPDDMEEDVSDPSLRDNAILFHGTPISHLPTDNIFAYATHFDAHPIGLEWIDDTTCILVFPNKSAARAGFRVLTKSYVEEPSEEGFITSKPIPVHVWPARERLNSTLGVGEGLKGTIKMRWALTSDVKKRGANKDSEFYKKYGRGAGKGEEDLWSNKRQRVDVGEVGVVEEKARLDDELDAFLAEGDEDPAVPPSPPSKMRADYVDTSRKRSLLERTAPSLESRLTAPLPRRARHGDRHDNPDNRTSERARGRHGESRGGHGRRNERAKVTQEDLDAELDAFLSSNA</sequence>
<dbReference type="Pfam" id="PF13865">
    <property type="entry name" value="FoP_duplication"/>
    <property type="match status" value="1"/>
</dbReference>
<evidence type="ECO:0000256" key="1">
    <source>
        <dbReference type="ARBA" id="ARBA00022884"/>
    </source>
</evidence>
<evidence type="ECO:0000256" key="2">
    <source>
        <dbReference type="SAM" id="MobiDB-lite"/>
    </source>
</evidence>
<dbReference type="Proteomes" id="UP000703269">
    <property type="component" value="Unassembled WGS sequence"/>
</dbReference>
<organism evidence="4 5">
    <name type="scientific">Phanerochaete sordida</name>
    <dbReference type="NCBI Taxonomy" id="48140"/>
    <lineage>
        <taxon>Eukaryota</taxon>
        <taxon>Fungi</taxon>
        <taxon>Dikarya</taxon>
        <taxon>Basidiomycota</taxon>
        <taxon>Agaricomycotina</taxon>
        <taxon>Agaricomycetes</taxon>
        <taxon>Polyporales</taxon>
        <taxon>Phanerochaetaceae</taxon>
        <taxon>Phanerochaete</taxon>
    </lineage>
</organism>
<feature type="region of interest" description="Disordered" evidence="2">
    <location>
        <begin position="1"/>
        <end position="49"/>
    </location>
</feature>
<feature type="region of interest" description="Disordered" evidence="2">
    <location>
        <begin position="260"/>
        <end position="362"/>
    </location>
</feature>
<dbReference type="InterPro" id="IPR025715">
    <property type="entry name" value="FoP_C"/>
</dbReference>
<accession>A0A9P3FX58</accession>
<dbReference type="GO" id="GO:0000340">
    <property type="term" value="F:RNA 7-methylguanosine cap binding"/>
    <property type="evidence" value="ECO:0007669"/>
    <property type="project" value="InterPro"/>
</dbReference>
<feature type="region of interest" description="Disordered" evidence="2">
    <location>
        <begin position="67"/>
        <end position="86"/>
    </location>
</feature>
<feature type="compositionally biased region" description="Basic and acidic residues" evidence="2">
    <location>
        <begin position="275"/>
        <end position="289"/>
    </location>
</feature>
<keyword evidence="1" id="KW-0694">RNA-binding</keyword>
<gene>
    <name evidence="4" type="ORF">PsYK624_008180</name>
</gene>
<dbReference type="Pfam" id="PF10309">
    <property type="entry name" value="NCBP3"/>
    <property type="match status" value="1"/>
</dbReference>
<evidence type="ECO:0000313" key="4">
    <source>
        <dbReference type="EMBL" id="GJE84742.1"/>
    </source>
</evidence>
<proteinExistence type="predicted"/>
<dbReference type="AlphaFoldDB" id="A0A9P3FX58"/>
<evidence type="ECO:0000313" key="5">
    <source>
        <dbReference type="Proteomes" id="UP000703269"/>
    </source>
</evidence>
<keyword evidence="5" id="KW-1185">Reference proteome</keyword>
<feature type="compositionally biased region" description="Basic and acidic residues" evidence="2">
    <location>
        <begin position="312"/>
        <end position="347"/>
    </location>
</feature>